<organism evidence="2 3">
    <name type="scientific">Terrisporobacter glycolicus ATCC 14880 = DSM 1288</name>
    <dbReference type="NCBI Taxonomy" id="1121315"/>
    <lineage>
        <taxon>Bacteria</taxon>
        <taxon>Bacillati</taxon>
        <taxon>Bacillota</taxon>
        <taxon>Clostridia</taxon>
        <taxon>Peptostreptococcales</taxon>
        <taxon>Peptostreptococcaceae</taxon>
        <taxon>Terrisporobacter</taxon>
    </lineage>
</organism>
<sequence>MLTVRKQNKELTILDSQKESFLDLGYSVIDKEGNVTEVGKATELGNLKEENETLKTEVAKLKDKVKKLQNENKKLKEEKEANKE</sequence>
<dbReference type="EMBL" id="CP117523">
    <property type="protein sequence ID" value="WWD84126.1"/>
    <property type="molecule type" value="Genomic_DNA"/>
</dbReference>
<name>A0ABZ2EXB4_9FIRM</name>
<dbReference type="Proteomes" id="UP001348492">
    <property type="component" value="Chromosome"/>
</dbReference>
<dbReference type="Gene3D" id="1.20.5.340">
    <property type="match status" value="1"/>
</dbReference>
<accession>A0ABZ2EXB4</accession>
<dbReference type="RefSeq" id="WP_018592619.1">
    <property type="nucleotide sequence ID" value="NZ_CP117523.1"/>
</dbReference>
<evidence type="ECO:0000313" key="3">
    <source>
        <dbReference type="Proteomes" id="UP001348492"/>
    </source>
</evidence>
<keyword evidence="1" id="KW-0175">Coiled coil</keyword>
<gene>
    <name evidence="2" type="ORF">TEGL_25480</name>
</gene>
<feature type="coiled-coil region" evidence="1">
    <location>
        <begin position="44"/>
        <end position="81"/>
    </location>
</feature>
<evidence type="ECO:0000256" key="1">
    <source>
        <dbReference type="SAM" id="Coils"/>
    </source>
</evidence>
<protein>
    <submittedName>
        <fullName evidence="2">Uncharacterized protein</fullName>
    </submittedName>
</protein>
<keyword evidence="3" id="KW-1185">Reference proteome</keyword>
<proteinExistence type="predicted"/>
<evidence type="ECO:0000313" key="2">
    <source>
        <dbReference type="EMBL" id="WWD84126.1"/>
    </source>
</evidence>
<reference evidence="2 3" key="1">
    <citation type="journal article" date="2023" name="PLoS ONE">
        <title>Genome-based metabolic and phylogenomic analysis of three Terrisporobacter species.</title>
        <authorList>
            <person name="Boer T."/>
            <person name="Bengelsdorf F.R."/>
            <person name="Bomeke M."/>
            <person name="Daniel R."/>
            <person name="Poehlein A."/>
        </authorList>
    </citation>
    <scope>NUCLEOTIDE SEQUENCE [LARGE SCALE GENOMIC DNA]</scope>
    <source>
        <strain evidence="2 3">DSM 1288</strain>
    </source>
</reference>